<dbReference type="AlphaFoldDB" id="A0AAV2A140"/>
<dbReference type="EMBL" id="CAXIEN010000102">
    <property type="protein sequence ID" value="CAL1277382.1"/>
    <property type="molecule type" value="Genomic_DNA"/>
</dbReference>
<dbReference type="Proteomes" id="UP001497382">
    <property type="component" value="Unassembled WGS sequence"/>
</dbReference>
<evidence type="ECO:0000313" key="2">
    <source>
        <dbReference type="EMBL" id="CAL1277382.1"/>
    </source>
</evidence>
<name>A0AAV2A140_9ARAC</name>
<organism evidence="2 3">
    <name type="scientific">Larinioides sclopetarius</name>
    <dbReference type="NCBI Taxonomy" id="280406"/>
    <lineage>
        <taxon>Eukaryota</taxon>
        <taxon>Metazoa</taxon>
        <taxon>Ecdysozoa</taxon>
        <taxon>Arthropoda</taxon>
        <taxon>Chelicerata</taxon>
        <taxon>Arachnida</taxon>
        <taxon>Araneae</taxon>
        <taxon>Araneomorphae</taxon>
        <taxon>Entelegynae</taxon>
        <taxon>Araneoidea</taxon>
        <taxon>Araneidae</taxon>
        <taxon>Larinioides</taxon>
    </lineage>
</organism>
<comment type="caution">
    <text evidence="2">The sequence shown here is derived from an EMBL/GenBank/DDBJ whole genome shotgun (WGS) entry which is preliminary data.</text>
</comment>
<evidence type="ECO:0000256" key="1">
    <source>
        <dbReference type="ARBA" id="ARBA00029457"/>
    </source>
</evidence>
<protein>
    <submittedName>
        <fullName evidence="2">Uncharacterized protein</fullName>
    </submittedName>
</protein>
<dbReference type="InterPro" id="IPR033369">
    <property type="entry name" value="C19orf12"/>
</dbReference>
<proteinExistence type="inferred from homology"/>
<comment type="similarity">
    <text evidence="1">Belongs to the C19orf12 family.</text>
</comment>
<gene>
    <name evidence="2" type="ORF">LARSCL_LOCUS9193</name>
</gene>
<sequence length="138" mass="14418">MADRLNEIMELVRSICEEQNLRVTLRGAVRNGVAAGIGGCVGCIIGGPFGGIPGAAIGAAVGAITGDDFKPLWKVIAEWPTEEKRKLAANIENIIKRVDARDVATFTAMAAAAAPALKAEVAGAVIDFCKNEMHMQVA</sequence>
<evidence type="ECO:0000313" key="3">
    <source>
        <dbReference type="Proteomes" id="UP001497382"/>
    </source>
</evidence>
<dbReference type="PANTHER" id="PTHR31493">
    <property type="entry name" value="NAZO FAMILY MEMBER"/>
    <property type="match status" value="1"/>
</dbReference>
<reference evidence="2 3" key="1">
    <citation type="submission" date="2024-04" db="EMBL/GenBank/DDBJ databases">
        <authorList>
            <person name="Rising A."/>
            <person name="Reimegard J."/>
            <person name="Sonavane S."/>
            <person name="Akerstrom W."/>
            <person name="Nylinder S."/>
            <person name="Hedman E."/>
            <person name="Kallberg Y."/>
        </authorList>
    </citation>
    <scope>NUCLEOTIDE SEQUENCE [LARGE SCALE GENOMIC DNA]</scope>
</reference>
<dbReference type="Pfam" id="PF20721">
    <property type="entry name" value="C19orf12"/>
    <property type="match status" value="1"/>
</dbReference>
<dbReference type="PANTHER" id="PTHR31493:SF1">
    <property type="entry name" value="PROTEIN C19ORF12"/>
    <property type="match status" value="1"/>
</dbReference>
<keyword evidence="3" id="KW-1185">Reference proteome</keyword>
<accession>A0AAV2A140</accession>